<dbReference type="PANTHER" id="PTHR13939">
    <property type="entry name" value="NICOTINAMIDE-NUCLEOTIDE AMIDOHYDROLASE PNCC"/>
    <property type="match status" value="1"/>
</dbReference>
<dbReference type="HAMAP" id="MF_00226_B">
    <property type="entry name" value="CinA_B"/>
    <property type="match status" value="1"/>
</dbReference>
<dbReference type="InterPro" id="IPR036425">
    <property type="entry name" value="MoaB/Mog-like_dom_sf"/>
</dbReference>
<gene>
    <name evidence="3" type="ORF">EP073_00615</name>
</gene>
<dbReference type="Gene3D" id="3.40.980.10">
    <property type="entry name" value="MoaB/Mog-like domain"/>
    <property type="match status" value="1"/>
</dbReference>
<name>A0A3R5X136_9BACT</name>
<evidence type="ECO:0000313" key="3">
    <source>
        <dbReference type="EMBL" id="QAR31954.1"/>
    </source>
</evidence>
<dbReference type="CDD" id="cd00885">
    <property type="entry name" value="cinA"/>
    <property type="match status" value="1"/>
</dbReference>
<dbReference type="Gene3D" id="3.90.950.20">
    <property type="entry name" value="CinA-like"/>
    <property type="match status" value="1"/>
</dbReference>
<dbReference type="Proteomes" id="UP000287502">
    <property type="component" value="Chromosome"/>
</dbReference>
<reference evidence="3 4" key="1">
    <citation type="submission" date="2019-01" db="EMBL/GenBank/DDBJ databases">
        <title>Geovibrio thiophilus DSM 11263, complete genome.</title>
        <authorList>
            <person name="Spring S."/>
            <person name="Bunk B."/>
            <person name="Sproer C."/>
        </authorList>
    </citation>
    <scope>NUCLEOTIDE SEQUENCE [LARGE SCALE GENOMIC DNA]</scope>
    <source>
        <strain evidence="3 4">DSM 11263</strain>
    </source>
</reference>
<keyword evidence="4" id="KW-1185">Reference proteome</keyword>
<dbReference type="InterPro" id="IPR050101">
    <property type="entry name" value="CinA"/>
</dbReference>
<dbReference type="OrthoDB" id="9801454at2"/>
<dbReference type="EMBL" id="CP035108">
    <property type="protein sequence ID" value="QAR31954.1"/>
    <property type="molecule type" value="Genomic_DNA"/>
</dbReference>
<dbReference type="PANTHER" id="PTHR13939:SF0">
    <property type="entry name" value="NMN AMIDOHYDROLASE-LIKE PROTEIN YFAY"/>
    <property type="match status" value="1"/>
</dbReference>
<dbReference type="Pfam" id="PF00994">
    <property type="entry name" value="MoCF_biosynth"/>
    <property type="match status" value="1"/>
</dbReference>
<dbReference type="NCBIfam" id="TIGR00200">
    <property type="entry name" value="cinA_nterm"/>
    <property type="match status" value="1"/>
</dbReference>
<dbReference type="SUPFAM" id="SSF142433">
    <property type="entry name" value="CinA-like"/>
    <property type="match status" value="1"/>
</dbReference>
<organism evidence="3 4">
    <name type="scientific">Geovibrio thiophilus</name>
    <dbReference type="NCBI Taxonomy" id="139438"/>
    <lineage>
        <taxon>Bacteria</taxon>
        <taxon>Pseudomonadati</taxon>
        <taxon>Deferribacterota</taxon>
        <taxon>Deferribacteres</taxon>
        <taxon>Deferribacterales</taxon>
        <taxon>Geovibrionaceae</taxon>
        <taxon>Geovibrio</taxon>
    </lineage>
</organism>
<dbReference type="SUPFAM" id="SSF53218">
    <property type="entry name" value="Molybdenum cofactor biosynthesis proteins"/>
    <property type="match status" value="1"/>
</dbReference>
<comment type="similarity">
    <text evidence="1">Belongs to the CinA family.</text>
</comment>
<dbReference type="Pfam" id="PF02464">
    <property type="entry name" value="CinA"/>
    <property type="match status" value="1"/>
</dbReference>
<evidence type="ECO:0000313" key="4">
    <source>
        <dbReference type="Proteomes" id="UP000287502"/>
    </source>
</evidence>
<evidence type="ECO:0000256" key="1">
    <source>
        <dbReference type="HAMAP-Rule" id="MF_00226"/>
    </source>
</evidence>
<sequence>MDCTVTAAVFAIGSELLEGSIVDTNSSWIGSRLVKHGINVEDVRLLPDNMDRMAELFLEASEKYDLIITTGGLGPTFDDLTAEVVSRVSGSSYTLNEEQLEHIRKRLAKFGISLKENHFHQAKLPEGCKTFFNRMGTAFGFSVSCGNSRIISMPGIPYEMKPMFDEQVLPWLHELFPLRERHIRDLRIAGKPESEVDDVIRELGIPDGLDCIINVGKGDILVKVRGFDEQAVHSFAEAIRKPFESNFIGYGDETFQVRLVRMLKEKGLTVGFAESCTGGMLGEDITSVSGSSAVFKGSVVSYSNDVKINVLGVPADVIETYGAVSAECAVAMAEGAKRVLCTDCAAAVTGIAGPDGGTDEKPVGTVFIAVSVNGKTEVKGYGFSGDRSAIRERSVKTAFGWLIDLLK</sequence>
<dbReference type="InterPro" id="IPR001453">
    <property type="entry name" value="MoaB/Mog_dom"/>
</dbReference>
<dbReference type="NCBIfam" id="TIGR00177">
    <property type="entry name" value="molyb_syn"/>
    <property type="match status" value="1"/>
</dbReference>
<feature type="domain" description="MoaB/Mog" evidence="2">
    <location>
        <begin position="8"/>
        <end position="175"/>
    </location>
</feature>
<dbReference type="InterPro" id="IPR036653">
    <property type="entry name" value="CinA-like_C"/>
</dbReference>
<evidence type="ECO:0000259" key="2">
    <source>
        <dbReference type="SMART" id="SM00852"/>
    </source>
</evidence>
<protein>
    <recommendedName>
        <fullName evidence="1">CinA-like protein</fullName>
    </recommendedName>
</protein>
<dbReference type="PIRSF" id="PIRSF006728">
    <property type="entry name" value="CinA"/>
    <property type="match status" value="1"/>
</dbReference>
<dbReference type="SMART" id="SM00852">
    <property type="entry name" value="MoCF_biosynth"/>
    <property type="match status" value="1"/>
</dbReference>
<dbReference type="InterPro" id="IPR008135">
    <property type="entry name" value="Competence-induced_CinA"/>
</dbReference>
<accession>A0A3R5X136</accession>
<dbReference type="NCBIfam" id="TIGR00199">
    <property type="entry name" value="PncC_domain"/>
    <property type="match status" value="1"/>
</dbReference>
<dbReference type="AlphaFoldDB" id="A0A3R5X136"/>
<dbReference type="InterPro" id="IPR008136">
    <property type="entry name" value="CinA_C"/>
</dbReference>
<dbReference type="KEGG" id="gtl:EP073_00615"/>
<dbReference type="RefSeq" id="WP_128465241.1">
    <property type="nucleotide sequence ID" value="NZ_CP035108.1"/>
</dbReference>
<proteinExistence type="inferred from homology"/>